<dbReference type="AlphaFoldDB" id="A0A1I6HA75"/>
<dbReference type="RefSeq" id="WP_091737482.1">
    <property type="nucleotide sequence ID" value="NZ_CBFSJS010000167.1"/>
</dbReference>
<gene>
    <name evidence="1" type="ORF">SAMN04488591_1626</name>
</gene>
<protein>
    <submittedName>
        <fullName evidence="1">Uncharacterized protein</fullName>
    </submittedName>
</protein>
<dbReference type="Proteomes" id="UP000198877">
    <property type="component" value="Unassembled WGS sequence"/>
</dbReference>
<evidence type="ECO:0000313" key="1">
    <source>
        <dbReference type="EMBL" id="SFR51234.1"/>
    </source>
</evidence>
<dbReference type="EMBL" id="FOYR01000002">
    <property type="protein sequence ID" value="SFR51234.1"/>
    <property type="molecule type" value="Genomic_DNA"/>
</dbReference>
<reference evidence="2" key="1">
    <citation type="submission" date="2016-10" db="EMBL/GenBank/DDBJ databases">
        <authorList>
            <person name="Varghese N."/>
            <person name="Submissions S."/>
        </authorList>
    </citation>
    <scope>NUCLEOTIDE SEQUENCE [LARGE SCALE GENOMIC DNA]</scope>
    <source>
        <strain evidence="2">CL127</strain>
    </source>
</reference>
<name>A0A1I6HA75_9MICO</name>
<proteinExistence type="predicted"/>
<accession>A0A1I6HA75</accession>
<evidence type="ECO:0000313" key="2">
    <source>
        <dbReference type="Proteomes" id="UP000198877"/>
    </source>
</evidence>
<organism evidence="1 2">
    <name type="scientific">Microbacterium azadirachtae</name>
    <dbReference type="NCBI Taxonomy" id="582680"/>
    <lineage>
        <taxon>Bacteria</taxon>
        <taxon>Bacillati</taxon>
        <taxon>Actinomycetota</taxon>
        <taxon>Actinomycetes</taxon>
        <taxon>Micrococcales</taxon>
        <taxon>Microbacteriaceae</taxon>
        <taxon>Microbacterium</taxon>
    </lineage>
</organism>
<sequence>MNPETLRDHALTEDDDLREAVELLLHRADQRRLWLLFLDGRGRLGDPLMPMADYPSDPLDPVSIEDLDDATQAQVLAHRIEMLRELTGNAAVVLVWERVGDATVGGESDEVRLWARAMRRQASSLGLPLRAQLLLHGGGARLLRAVDGA</sequence>